<accession>A0ABT3EHI2</accession>
<evidence type="ECO:0000313" key="4">
    <source>
        <dbReference type="Proteomes" id="UP001165677"/>
    </source>
</evidence>
<dbReference type="Proteomes" id="UP001165677">
    <property type="component" value="Unassembled WGS sequence"/>
</dbReference>
<dbReference type="InterPro" id="IPR050807">
    <property type="entry name" value="TransReg_Diox_bact_type"/>
</dbReference>
<organism evidence="3 4">
    <name type="scientific">Flavobacterium lacisediminis</name>
    <dbReference type="NCBI Taxonomy" id="2989705"/>
    <lineage>
        <taxon>Bacteria</taxon>
        <taxon>Pseudomonadati</taxon>
        <taxon>Bacteroidota</taxon>
        <taxon>Flavobacteriia</taxon>
        <taxon>Flavobacteriales</taxon>
        <taxon>Flavobacteriaceae</taxon>
        <taxon>Flavobacterium</taxon>
    </lineage>
</organism>
<dbReference type="PROSITE" id="PS50943">
    <property type="entry name" value="HTH_CROC1"/>
    <property type="match status" value="1"/>
</dbReference>
<feature type="domain" description="HTH cro/C1-type" evidence="2">
    <location>
        <begin position="9"/>
        <end position="63"/>
    </location>
</feature>
<dbReference type="PANTHER" id="PTHR46797:SF1">
    <property type="entry name" value="METHYLPHOSPHONATE SYNTHASE"/>
    <property type="match status" value="1"/>
</dbReference>
<dbReference type="InterPro" id="IPR010982">
    <property type="entry name" value="Lambda_DNA-bd_dom_sf"/>
</dbReference>
<evidence type="ECO:0000256" key="1">
    <source>
        <dbReference type="ARBA" id="ARBA00023125"/>
    </source>
</evidence>
<dbReference type="RefSeq" id="WP_264368827.1">
    <property type="nucleotide sequence ID" value="NZ_JAPCIO010000004.1"/>
</dbReference>
<dbReference type="CDD" id="cd00093">
    <property type="entry name" value="HTH_XRE"/>
    <property type="match status" value="1"/>
</dbReference>
<keyword evidence="4" id="KW-1185">Reference proteome</keyword>
<reference evidence="3" key="1">
    <citation type="submission" date="2022-10" db="EMBL/GenBank/DDBJ databases">
        <title>Flavobacterium sp. nov., a bacterium isolated from lake sediment.</title>
        <authorList>
            <person name="Qu J.-H."/>
        </authorList>
    </citation>
    <scope>NUCLEOTIDE SEQUENCE</scope>
    <source>
        <strain evidence="3">TH16-21</strain>
    </source>
</reference>
<evidence type="ECO:0000313" key="3">
    <source>
        <dbReference type="EMBL" id="MCW1148042.1"/>
    </source>
</evidence>
<proteinExistence type="predicted"/>
<protein>
    <submittedName>
        <fullName evidence="3">Helix-turn-helix domain-containing protein</fullName>
    </submittedName>
</protein>
<sequence>MDKILKLRVKEIMTLKGISREELANKVGVSMTTISNISTETNLPTIDLLLQIAEALDVDIREMFVPTKGSLVVQSQVDEAKELIEKGLKILEGKK</sequence>
<dbReference type="Pfam" id="PF01381">
    <property type="entry name" value="HTH_3"/>
    <property type="match status" value="1"/>
</dbReference>
<comment type="caution">
    <text evidence="3">The sequence shown here is derived from an EMBL/GenBank/DDBJ whole genome shotgun (WGS) entry which is preliminary data.</text>
</comment>
<gene>
    <name evidence="3" type="ORF">OJ995_07410</name>
</gene>
<keyword evidence="1" id="KW-0238">DNA-binding</keyword>
<dbReference type="SUPFAM" id="SSF47413">
    <property type="entry name" value="lambda repressor-like DNA-binding domains"/>
    <property type="match status" value="1"/>
</dbReference>
<dbReference type="SMART" id="SM00530">
    <property type="entry name" value="HTH_XRE"/>
    <property type="match status" value="1"/>
</dbReference>
<dbReference type="Gene3D" id="1.10.260.40">
    <property type="entry name" value="lambda repressor-like DNA-binding domains"/>
    <property type="match status" value="1"/>
</dbReference>
<name>A0ABT3EHI2_9FLAO</name>
<dbReference type="PANTHER" id="PTHR46797">
    <property type="entry name" value="HTH-TYPE TRANSCRIPTIONAL REGULATOR"/>
    <property type="match status" value="1"/>
</dbReference>
<dbReference type="EMBL" id="JAPCIO010000004">
    <property type="protein sequence ID" value="MCW1148042.1"/>
    <property type="molecule type" value="Genomic_DNA"/>
</dbReference>
<dbReference type="InterPro" id="IPR001387">
    <property type="entry name" value="Cro/C1-type_HTH"/>
</dbReference>
<evidence type="ECO:0000259" key="2">
    <source>
        <dbReference type="PROSITE" id="PS50943"/>
    </source>
</evidence>